<organism evidence="4 5">
    <name type="scientific">Thalassolituus pacificus</name>
    <dbReference type="NCBI Taxonomy" id="2975440"/>
    <lineage>
        <taxon>Bacteria</taxon>
        <taxon>Pseudomonadati</taxon>
        <taxon>Pseudomonadota</taxon>
        <taxon>Gammaproteobacteria</taxon>
        <taxon>Oceanospirillales</taxon>
        <taxon>Oceanospirillaceae</taxon>
        <taxon>Thalassolituus</taxon>
    </lineage>
</organism>
<keyword evidence="1" id="KW-0175">Coiled coil</keyword>
<gene>
    <name evidence="4" type="ORF">NYR02_05045</name>
</gene>
<evidence type="ECO:0000256" key="2">
    <source>
        <dbReference type="SAM" id="MobiDB-lite"/>
    </source>
</evidence>
<accession>A0A9X2WDG6</accession>
<feature type="compositionally biased region" description="Low complexity" evidence="2">
    <location>
        <begin position="274"/>
        <end position="310"/>
    </location>
</feature>
<dbReference type="InterPro" id="IPR008503">
    <property type="entry name" value="Asp_endopeptidase"/>
</dbReference>
<keyword evidence="4" id="KW-0378">Hydrolase</keyword>
<dbReference type="GO" id="GO:0008233">
    <property type="term" value="F:peptidase activity"/>
    <property type="evidence" value="ECO:0007669"/>
    <property type="project" value="UniProtKB-KW"/>
</dbReference>
<dbReference type="PANTHER" id="PTHR38037">
    <property type="entry name" value="ZN_PROTEASE DOMAIN-CONTAINING PROTEIN"/>
    <property type="match status" value="1"/>
</dbReference>
<protein>
    <submittedName>
        <fullName evidence="4">ATP-dependent zinc protease</fullName>
    </submittedName>
</protein>
<dbReference type="Proteomes" id="UP001147830">
    <property type="component" value="Unassembled WGS sequence"/>
</dbReference>
<dbReference type="AlphaFoldDB" id="A0A9X2WDG6"/>
<dbReference type="Gene3D" id="2.40.70.10">
    <property type="entry name" value="Acid Proteases"/>
    <property type="match status" value="1"/>
</dbReference>
<dbReference type="RefSeq" id="WP_260975304.1">
    <property type="nucleotide sequence ID" value="NZ_JAOANI010000014.1"/>
</dbReference>
<reference evidence="4" key="1">
    <citation type="journal article" date="2022" name="Front. Microbiol.">
        <title>Genome-based taxonomic rearrangement of Oceanobacter-related bacteria including the description of Thalassolituus hydrocarbonoclasticus sp. nov. and Thalassolituus pacificus sp. nov. and emended description of the genus Thalassolituus.</title>
        <authorList>
            <person name="Dong C."/>
            <person name="Wei L."/>
            <person name="Wang J."/>
            <person name="Lai Q."/>
            <person name="Huang Z."/>
            <person name="Shao Z."/>
        </authorList>
    </citation>
    <scope>NUCLEOTIDE SEQUENCE</scope>
    <source>
        <strain evidence="4">59MF3M-4</strain>
    </source>
</reference>
<feature type="compositionally biased region" description="Basic and acidic residues" evidence="2">
    <location>
        <begin position="311"/>
        <end position="325"/>
    </location>
</feature>
<keyword evidence="4" id="KW-0645">Protease</keyword>
<evidence type="ECO:0000259" key="3">
    <source>
        <dbReference type="Pfam" id="PF05618"/>
    </source>
</evidence>
<comment type="caution">
    <text evidence="4">The sequence shown here is derived from an EMBL/GenBank/DDBJ whole genome shotgun (WGS) entry which is preliminary data.</text>
</comment>
<evidence type="ECO:0000313" key="5">
    <source>
        <dbReference type="Proteomes" id="UP001147830"/>
    </source>
</evidence>
<feature type="coiled-coil region" evidence="1">
    <location>
        <begin position="81"/>
        <end position="108"/>
    </location>
</feature>
<evidence type="ECO:0000256" key="1">
    <source>
        <dbReference type="SAM" id="Coils"/>
    </source>
</evidence>
<keyword evidence="5" id="KW-1185">Reference proteome</keyword>
<name>A0A9X2WDG6_9GAMM</name>
<sequence length="355" mass="38421">MFRFSRFLWLNAARISLLVEVVMPPRASFFLIACIALISSGCSVWPGPEHRDLTLADIEKLLDQKIPAAEPAPAVTACADVAALDDKLRRQRLQLVRINKQLQSLTAASPTFSGTECPPREAPATLMDGKTIIGASEWIYISPPGHHYQARIDSGAATSSLSAVNVVRFERNGKRWVRFWLQHDDEAEPIEIEAPLVRHVLIRQASSDEVDRRPVVSLTVNLGTALQQDTEFTLTDRSQMTYPILLGREFLRDVTLIDVGRRFLHAKFVPDTTPAAAPATSPAAPAVKKPALKKPAAPAEQAPAAASAPNKEAEPGKTKKAKAAEPHSGQAADVLPPPASTAETPVNTEPAPNTP</sequence>
<dbReference type="EMBL" id="JAOANI010000014">
    <property type="protein sequence ID" value="MCT7358387.1"/>
    <property type="molecule type" value="Genomic_DNA"/>
</dbReference>
<feature type="region of interest" description="Disordered" evidence="2">
    <location>
        <begin position="272"/>
        <end position="355"/>
    </location>
</feature>
<reference evidence="4" key="2">
    <citation type="submission" date="2022-08" db="EMBL/GenBank/DDBJ databases">
        <authorList>
            <person name="Dong C."/>
        </authorList>
    </citation>
    <scope>NUCLEOTIDE SEQUENCE</scope>
    <source>
        <strain evidence="4">59MF3M-4</strain>
    </source>
</reference>
<feature type="compositionally biased region" description="Polar residues" evidence="2">
    <location>
        <begin position="341"/>
        <end position="355"/>
    </location>
</feature>
<proteinExistence type="predicted"/>
<feature type="domain" description="Retropepsin-like aspartic endopeptidase" evidence="3">
    <location>
        <begin position="132"/>
        <end position="266"/>
    </location>
</feature>
<dbReference type="Pfam" id="PF05618">
    <property type="entry name" value="Zn_protease"/>
    <property type="match status" value="1"/>
</dbReference>
<dbReference type="PANTHER" id="PTHR38037:SF2">
    <property type="entry name" value="ATP-DEPENDENT ZINC PROTEASE DOMAIN-CONTAINING PROTEIN-RELATED"/>
    <property type="match status" value="1"/>
</dbReference>
<evidence type="ECO:0000313" key="4">
    <source>
        <dbReference type="EMBL" id="MCT7358387.1"/>
    </source>
</evidence>
<dbReference type="SUPFAM" id="SSF50630">
    <property type="entry name" value="Acid proteases"/>
    <property type="match status" value="1"/>
</dbReference>
<dbReference type="InterPro" id="IPR021109">
    <property type="entry name" value="Peptidase_aspartic_dom_sf"/>
</dbReference>
<dbReference type="GO" id="GO:0006508">
    <property type="term" value="P:proteolysis"/>
    <property type="evidence" value="ECO:0007669"/>
    <property type="project" value="UniProtKB-KW"/>
</dbReference>